<gene>
    <name evidence="2" type="ORF">FPZ12_034520</name>
</gene>
<protein>
    <submittedName>
        <fullName evidence="2">Flavodoxin family protein</fullName>
    </submittedName>
</protein>
<dbReference type="OrthoDB" id="3253043at2"/>
<dbReference type="GO" id="GO:0009055">
    <property type="term" value="F:electron transfer activity"/>
    <property type="evidence" value="ECO:0007669"/>
    <property type="project" value="InterPro"/>
</dbReference>
<evidence type="ECO:0000259" key="1">
    <source>
        <dbReference type="PROSITE" id="PS50902"/>
    </source>
</evidence>
<dbReference type="PROSITE" id="PS50902">
    <property type="entry name" value="FLAVODOXIN_LIKE"/>
    <property type="match status" value="1"/>
</dbReference>
<dbReference type="InterPro" id="IPR026816">
    <property type="entry name" value="Flavodoxin_dom"/>
</dbReference>
<organism evidence="2 3">
    <name type="scientific">Amycolatopsis acidicola</name>
    <dbReference type="NCBI Taxonomy" id="2596893"/>
    <lineage>
        <taxon>Bacteria</taxon>
        <taxon>Bacillati</taxon>
        <taxon>Actinomycetota</taxon>
        <taxon>Actinomycetes</taxon>
        <taxon>Pseudonocardiales</taxon>
        <taxon>Pseudonocardiaceae</taxon>
        <taxon>Amycolatopsis</taxon>
    </lineage>
</organism>
<sequence length="169" mass="18095">MHTLIVYESMFGNTQRVAEAIAAGLRTDVEVVNVDAAPRDLSGVDLLVVGGPTHVHGMSRPSTRTSAAKQANGEVRSHTGLREWLGSLGTVPAGIRAAAYDTRLKKPRWLTGSAANGARKSLRRNRFDLSVAPESFFVSGENPARLLAGEAERAESWGQALSAFAGERR</sequence>
<dbReference type="Proteomes" id="UP000319769">
    <property type="component" value="Unassembled WGS sequence"/>
</dbReference>
<name>A0A5N0UTT6_9PSEU</name>
<dbReference type="InterPro" id="IPR008254">
    <property type="entry name" value="Flavodoxin/NO_synth"/>
</dbReference>
<comment type="caution">
    <text evidence="2">The sequence shown here is derived from an EMBL/GenBank/DDBJ whole genome shotgun (WGS) entry which is preliminary data.</text>
</comment>
<reference evidence="2" key="1">
    <citation type="submission" date="2019-09" db="EMBL/GenBank/DDBJ databases">
        <authorList>
            <person name="Teo W.F.A."/>
            <person name="Duangmal K."/>
        </authorList>
    </citation>
    <scope>NUCLEOTIDE SEQUENCE [LARGE SCALE GENOMIC DNA]</scope>
    <source>
        <strain evidence="2">K81G1</strain>
    </source>
</reference>
<dbReference type="Pfam" id="PF12724">
    <property type="entry name" value="Flavodoxin_5"/>
    <property type="match status" value="1"/>
</dbReference>
<dbReference type="EMBL" id="VMNW02000076">
    <property type="protein sequence ID" value="KAA9153460.1"/>
    <property type="molecule type" value="Genomic_DNA"/>
</dbReference>
<accession>A0A5N0UTT6</accession>
<evidence type="ECO:0000313" key="2">
    <source>
        <dbReference type="EMBL" id="KAA9153460.1"/>
    </source>
</evidence>
<proteinExistence type="predicted"/>
<keyword evidence="3" id="KW-1185">Reference proteome</keyword>
<dbReference type="GO" id="GO:0010181">
    <property type="term" value="F:FMN binding"/>
    <property type="evidence" value="ECO:0007669"/>
    <property type="project" value="InterPro"/>
</dbReference>
<dbReference type="Gene3D" id="3.40.50.360">
    <property type="match status" value="1"/>
</dbReference>
<dbReference type="InterPro" id="IPR029039">
    <property type="entry name" value="Flavoprotein-like_sf"/>
</dbReference>
<dbReference type="RefSeq" id="WP_144756499.1">
    <property type="nucleotide sequence ID" value="NZ_VMNW02000076.1"/>
</dbReference>
<dbReference type="InterPro" id="IPR001226">
    <property type="entry name" value="Flavodoxin_CS"/>
</dbReference>
<dbReference type="AlphaFoldDB" id="A0A5N0UTT6"/>
<feature type="domain" description="Flavodoxin-like" evidence="1">
    <location>
        <begin position="3"/>
        <end position="169"/>
    </location>
</feature>
<dbReference type="SUPFAM" id="SSF52218">
    <property type="entry name" value="Flavoproteins"/>
    <property type="match status" value="1"/>
</dbReference>
<dbReference type="PROSITE" id="PS00201">
    <property type="entry name" value="FLAVODOXIN"/>
    <property type="match status" value="1"/>
</dbReference>
<evidence type="ECO:0000313" key="3">
    <source>
        <dbReference type="Proteomes" id="UP000319769"/>
    </source>
</evidence>